<reference evidence="2" key="1">
    <citation type="journal article" date="2023" name="Nat. Plants">
        <title>Single-cell RNA sequencing provides a high-resolution roadmap for understanding the multicellular compartmentation of specialized metabolism.</title>
        <authorList>
            <person name="Sun S."/>
            <person name="Shen X."/>
            <person name="Li Y."/>
            <person name="Li Y."/>
            <person name="Wang S."/>
            <person name="Li R."/>
            <person name="Zhang H."/>
            <person name="Shen G."/>
            <person name="Guo B."/>
            <person name="Wei J."/>
            <person name="Xu J."/>
            <person name="St-Pierre B."/>
            <person name="Chen S."/>
            <person name="Sun C."/>
        </authorList>
    </citation>
    <scope>NUCLEOTIDE SEQUENCE [LARGE SCALE GENOMIC DNA]</scope>
</reference>
<evidence type="ECO:0000313" key="1">
    <source>
        <dbReference type="EMBL" id="KAI5661964.1"/>
    </source>
</evidence>
<organism evidence="1 2">
    <name type="scientific">Catharanthus roseus</name>
    <name type="common">Madagascar periwinkle</name>
    <name type="synonym">Vinca rosea</name>
    <dbReference type="NCBI Taxonomy" id="4058"/>
    <lineage>
        <taxon>Eukaryota</taxon>
        <taxon>Viridiplantae</taxon>
        <taxon>Streptophyta</taxon>
        <taxon>Embryophyta</taxon>
        <taxon>Tracheophyta</taxon>
        <taxon>Spermatophyta</taxon>
        <taxon>Magnoliopsida</taxon>
        <taxon>eudicotyledons</taxon>
        <taxon>Gunneridae</taxon>
        <taxon>Pentapetalae</taxon>
        <taxon>asterids</taxon>
        <taxon>lamiids</taxon>
        <taxon>Gentianales</taxon>
        <taxon>Apocynaceae</taxon>
        <taxon>Rauvolfioideae</taxon>
        <taxon>Vinceae</taxon>
        <taxon>Catharanthinae</taxon>
        <taxon>Catharanthus</taxon>
    </lineage>
</organism>
<sequence>MRVNVSMKKNQRTREKLSKKIVEDKNEDSMSKNSKKRQCELTSKFEGFEDIDKSDERKLIPEHLEHSISFFPNSLHICFEFCFKEVCSFELNKSTRALMASIDSRMIKLKKRGMVGIKDALRG</sequence>
<protein>
    <submittedName>
        <fullName evidence="1">Uncharacterized protein</fullName>
    </submittedName>
</protein>
<name>A0ACC0AP86_CATRO</name>
<comment type="caution">
    <text evidence="1">The sequence shown here is derived from an EMBL/GenBank/DDBJ whole genome shotgun (WGS) entry which is preliminary data.</text>
</comment>
<dbReference type="EMBL" id="CM044705">
    <property type="protein sequence ID" value="KAI5661964.1"/>
    <property type="molecule type" value="Genomic_DNA"/>
</dbReference>
<keyword evidence="2" id="KW-1185">Reference proteome</keyword>
<evidence type="ECO:0000313" key="2">
    <source>
        <dbReference type="Proteomes" id="UP001060085"/>
    </source>
</evidence>
<proteinExistence type="predicted"/>
<dbReference type="Proteomes" id="UP001060085">
    <property type="component" value="Linkage Group LG05"/>
</dbReference>
<accession>A0ACC0AP86</accession>
<gene>
    <name evidence="1" type="ORF">M9H77_21287</name>
</gene>